<dbReference type="Pfam" id="PF13609">
    <property type="entry name" value="Porin_4"/>
    <property type="match status" value="1"/>
</dbReference>
<evidence type="ECO:0000259" key="12">
    <source>
        <dbReference type="Pfam" id="PF13609"/>
    </source>
</evidence>
<evidence type="ECO:0000256" key="5">
    <source>
        <dbReference type="ARBA" id="ARBA00022692"/>
    </source>
</evidence>
<dbReference type="EMBL" id="SADE01000002">
    <property type="protein sequence ID" value="RVU36250.1"/>
    <property type="molecule type" value="Genomic_DNA"/>
</dbReference>
<dbReference type="InterPro" id="IPR033900">
    <property type="entry name" value="Gram_neg_porin_domain"/>
</dbReference>
<comment type="subunit">
    <text evidence="2">Homotrimer.</text>
</comment>
<evidence type="ECO:0000313" key="14">
    <source>
        <dbReference type="Proteomes" id="UP000287447"/>
    </source>
</evidence>
<dbReference type="AlphaFoldDB" id="A0A3S2Y2L5"/>
<dbReference type="GO" id="GO:0015288">
    <property type="term" value="F:porin activity"/>
    <property type="evidence" value="ECO:0007669"/>
    <property type="project" value="UniProtKB-KW"/>
</dbReference>
<evidence type="ECO:0000256" key="7">
    <source>
        <dbReference type="ARBA" id="ARBA00023065"/>
    </source>
</evidence>
<evidence type="ECO:0000256" key="10">
    <source>
        <dbReference type="ARBA" id="ARBA00023237"/>
    </source>
</evidence>
<dbReference type="SUPFAM" id="SSF56935">
    <property type="entry name" value="Porins"/>
    <property type="match status" value="1"/>
</dbReference>
<evidence type="ECO:0000256" key="11">
    <source>
        <dbReference type="SAM" id="SignalP"/>
    </source>
</evidence>
<dbReference type="GO" id="GO:0009279">
    <property type="term" value="C:cell outer membrane"/>
    <property type="evidence" value="ECO:0007669"/>
    <property type="project" value="UniProtKB-SubCell"/>
</dbReference>
<dbReference type="GO" id="GO:0006811">
    <property type="term" value="P:monoatomic ion transport"/>
    <property type="evidence" value="ECO:0007669"/>
    <property type="project" value="UniProtKB-KW"/>
</dbReference>
<evidence type="ECO:0000256" key="9">
    <source>
        <dbReference type="ARBA" id="ARBA00023136"/>
    </source>
</evidence>
<accession>A0A3S2Y2L5</accession>
<evidence type="ECO:0000256" key="6">
    <source>
        <dbReference type="ARBA" id="ARBA00022729"/>
    </source>
</evidence>
<dbReference type="Gene3D" id="2.40.160.10">
    <property type="entry name" value="Porin"/>
    <property type="match status" value="1"/>
</dbReference>
<organism evidence="13 14">
    <name type="scientific">Hwanghaeella grinnelliae</name>
    <dbReference type="NCBI Taxonomy" id="2500179"/>
    <lineage>
        <taxon>Bacteria</taxon>
        <taxon>Pseudomonadati</taxon>
        <taxon>Pseudomonadota</taxon>
        <taxon>Alphaproteobacteria</taxon>
        <taxon>Rhodospirillales</taxon>
        <taxon>Rhodospirillaceae</taxon>
        <taxon>Hwanghaeella</taxon>
    </lineage>
</organism>
<comment type="caution">
    <text evidence="13">The sequence shown here is derived from an EMBL/GenBank/DDBJ whole genome shotgun (WGS) entry which is preliminary data.</text>
</comment>
<feature type="domain" description="Porin" evidence="12">
    <location>
        <begin position="10"/>
        <end position="342"/>
    </location>
</feature>
<dbReference type="Proteomes" id="UP000287447">
    <property type="component" value="Unassembled WGS sequence"/>
</dbReference>
<keyword evidence="8" id="KW-0626">Porin</keyword>
<dbReference type="InterPro" id="IPR050298">
    <property type="entry name" value="Gram-neg_bact_OMP"/>
</dbReference>
<gene>
    <name evidence="13" type="ORF">EOI86_13610</name>
</gene>
<sequence>MKKTLLATSALIGASVLAAGAANAGEAPVVSFSGALAYEYIFTDNENRAAEGHDGHVITANEQQSELVWDARGTADNGLEYGANIQWRWARADHNFDEAYLDFRGSWGRMFLGAEDGVDGLIVPDVNGIQVGTWGTDGNGAARAETTMDVIGVSTASGYYHDPAHYAGDSNKIGYLTPSFGGFQAGVSFAPDTGDEFQANFAKGSAHNVTELAAAYNGEFSGVGFGIGGSYGFGDANGSGTGTASGVAIEDIEAWRIGASVSVAGFSFAADYLDNGDSSCNATSATCDAGDGWSVGAAYSFGPAAVSAAWQTFDQTLNNGADVELDVFHAGLNYQVAEGLSARINGYHLSGESTAVANDPDSTVVIVGTRVTF</sequence>
<keyword evidence="7" id="KW-0406">Ion transport</keyword>
<dbReference type="GO" id="GO:0046930">
    <property type="term" value="C:pore complex"/>
    <property type="evidence" value="ECO:0007669"/>
    <property type="project" value="UniProtKB-KW"/>
</dbReference>
<name>A0A3S2Y2L5_9PROT</name>
<keyword evidence="3" id="KW-0813">Transport</keyword>
<dbReference type="InterPro" id="IPR023614">
    <property type="entry name" value="Porin_dom_sf"/>
</dbReference>
<keyword evidence="6 11" id="KW-0732">Signal</keyword>
<dbReference type="PANTHER" id="PTHR34501">
    <property type="entry name" value="PROTEIN YDDL-RELATED"/>
    <property type="match status" value="1"/>
</dbReference>
<evidence type="ECO:0000256" key="3">
    <source>
        <dbReference type="ARBA" id="ARBA00022448"/>
    </source>
</evidence>
<keyword evidence="4" id="KW-1134">Transmembrane beta strand</keyword>
<dbReference type="PANTHER" id="PTHR34501:SF9">
    <property type="entry name" value="MAJOR OUTER MEMBRANE PROTEIN P.IA"/>
    <property type="match status" value="1"/>
</dbReference>
<dbReference type="OrthoDB" id="6758483at2"/>
<keyword evidence="9" id="KW-0472">Membrane</keyword>
<keyword evidence="10" id="KW-0998">Cell outer membrane</keyword>
<feature type="chain" id="PRO_5018609877" evidence="11">
    <location>
        <begin position="25"/>
        <end position="373"/>
    </location>
</feature>
<feature type="signal peptide" evidence="11">
    <location>
        <begin position="1"/>
        <end position="24"/>
    </location>
</feature>
<evidence type="ECO:0000313" key="13">
    <source>
        <dbReference type="EMBL" id="RVU36250.1"/>
    </source>
</evidence>
<proteinExistence type="predicted"/>
<evidence type="ECO:0000256" key="8">
    <source>
        <dbReference type="ARBA" id="ARBA00023114"/>
    </source>
</evidence>
<evidence type="ECO:0000256" key="1">
    <source>
        <dbReference type="ARBA" id="ARBA00004571"/>
    </source>
</evidence>
<protein>
    <submittedName>
        <fullName evidence="13">Porin</fullName>
    </submittedName>
</protein>
<reference evidence="14" key="1">
    <citation type="submission" date="2019-01" db="EMBL/GenBank/DDBJ databases">
        <title>Gri0909 isolated from a small marine red alga.</title>
        <authorList>
            <person name="Kim J."/>
            <person name="Jeong S.E."/>
            <person name="Jeon C.O."/>
        </authorList>
    </citation>
    <scope>NUCLEOTIDE SEQUENCE [LARGE SCALE GENOMIC DNA]</scope>
    <source>
        <strain evidence="14">Gri0909</strain>
    </source>
</reference>
<comment type="subcellular location">
    <subcellularLocation>
        <location evidence="1">Cell outer membrane</location>
        <topology evidence="1">Multi-pass membrane protein</topology>
    </subcellularLocation>
</comment>
<dbReference type="RefSeq" id="WP_127765726.1">
    <property type="nucleotide sequence ID" value="NZ_SADE01000002.1"/>
</dbReference>
<evidence type="ECO:0000256" key="2">
    <source>
        <dbReference type="ARBA" id="ARBA00011233"/>
    </source>
</evidence>
<keyword evidence="5" id="KW-0812">Transmembrane</keyword>
<evidence type="ECO:0000256" key="4">
    <source>
        <dbReference type="ARBA" id="ARBA00022452"/>
    </source>
</evidence>
<keyword evidence="14" id="KW-1185">Reference proteome</keyword>